<dbReference type="GO" id="GO:0015297">
    <property type="term" value="F:antiporter activity"/>
    <property type="evidence" value="ECO:0007669"/>
    <property type="project" value="InterPro"/>
</dbReference>
<dbReference type="Proteomes" id="UP000886847">
    <property type="component" value="Unassembled WGS sequence"/>
</dbReference>
<reference evidence="8" key="1">
    <citation type="journal article" date="2021" name="PeerJ">
        <title>Extensive microbial diversity within the chicken gut microbiome revealed by metagenomics and culture.</title>
        <authorList>
            <person name="Gilroy R."/>
            <person name="Ravi A."/>
            <person name="Getino M."/>
            <person name="Pursley I."/>
            <person name="Horton D.L."/>
            <person name="Alikhan N.F."/>
            <person name="Baker D."/>
            <person name="Gharbi K."/>
            <person name="Hall N."/>
            <person name="Watson M."/>
            <person name="Adriaenssens E.M."/>
            <person name="Foster-Nyarko E."/>
            <person name="Jarju S."/>
            <person name="Secka A."/>
            <person name="Antonio M."/>
            <person name="Oren A."/>
            <person name="Chaudhuri R.R."/>
            <person name="La Ragione R."/>
            <person name="Hildebrand F."/>
            <person name="Pallen M.J."/>
        </authorList>
    </citation>
    <scope>NUCLEOTIDE SEQUENCE</scope>
    <source>
        <strain evidence="8">2189</strain>
    </source>
</reference>
<accession>A0A9D2AUF3</accession>
<dbReference type="PANTHER" id="PTHR43823:SF3">
    <property type="entry name" value="MULTIDRUG EXPORT PROTEIN MEPA"/>
    <property type="match status" value="1"/>
</dbReference>
<organism evidence="8 9">
    <name type="scientific">Candidatus Borkfalkia faecavium</name>
    <dbReference type="NCBI Taxonomy" id="2838508"/>
    <lineage>
        <taxon>Bacteria</taxon>
        <taxon>Bacillati</taxon>
        <taxon>Bacillota</taxon>
        <taxon>Clostridia</taxon>
        <taxon>Christensenellales</taxon>
        <taxon>Christensenellaceae</taxon>
        <taxon>Candidatus Borkfalkia</taxon>
    </lineage>
</organism>
<evidence type="ECO:0000256" key="7">
    <source>
        <dbReference type="SAM" id="Phobius"/>
    </source>
</evidence>
<dbReference type="InterPro" id="IPR051327">
    <property type="entry name" value="MATE_MepA_subfamily"/>
</dbReference>
<keyword evidence="2" id="KW-0813">Transport</keyword>
<feature type="transmembrane region" description="Helical" evidence="7">
    <location>
        <begin position="377"/>
        <end position="396"/>
    </location>
</feature>
<dbReference type="EMBL" id="DXEW01000017">
    <property type="protein sequence ID" value="HIX50303.1"/>
    <property type="molecule type" value="Genomic_DNA"/>
</dbReference>
<evidence type="ECO:0000313" key="8">
    <source>
        <dbReference type="EMBL" id="HIX50303.1"/>
    </source>
</evidence>
<comment type="subcellular location">
    <subcellularLocation>
        <location evidence="1">Cell membrane</location>
        <topology evidence="1">Multi-pass membrane protein</topology>
    </subcellularLocation>
</comment>
<evidence type="ECO:0000256" key="5">
    <source>
        <dbReference type="ARBA" id="ARBA00022989"/>
    </source>
</evidence>
<dbReference type="InterPro" id="IPR048279">
    <property type="entry name" value="MdtK-like"/>
</dbReference>
<gene>
    <name evidence="8" type="ORF">H9851_03365</name>
</gene>
<feature type="transmembrane region" description="Helical" evidence="7">
    <location>
        <begin position="156"/>
        <end position="179"/>
    </location>
</feature>
<feature type="transmembrane region" description="Helical" evidence="7">
    <location>
        <begin position="185"/>
        <end position="207"/>
    </location>
</feature>
<dbReference type="GO" id="GO:0005886">
    <property type="term" value="C:plasma membrane"/>
    <property type="evidence" value="ECO:0007669"/>
    <property type="project" value="UniProtKB-SubCell"/>
</dbReference>
<evidence type="ECO:0000256" key="1">
    <source>
        <dbReference type="ARBA" id="ARBA00004651"/>
    </source>
</evidence>
<name>A0A9D2AUF3_9FIRM</name>
<dbReference type="AlphaFoldDB" id="A0A9D2AUF3"/>
<feature type="transmembrane region" description="Helical" evidence="7">
    <location>
        <begin position="259"/>
        <end position="278"/>
    </location>
</feature>
<evidence type="ECO:0000313" key="9">
    <source>
        <dbReference type="Proteomes" id="UP000886847"/>
    </source>
</evidence>
<feature type="transmembrane region" description="Helical" evidence="7">
    <location>
        <begin position="402"/>
        <end position="426"/>
    </location>
</feature>
<feature type="transmembrane region" description="Helical" evidence="7">
    <location>
        <begin position="49"/>
        <end position="72"/>
    </location>
</feature>
<keyword evidence="3" id="KW-1003">Cell membrane</keyword>
<evidence type="ECO:0000256" key="4">
    <source>
        <dbReference type="ARBA" id="ARBA00022692"/>
    </source>
</evidence>
<dbReference type="Pfam" id="PF01554">
    <property type="entry name" value="MatE"/>
    <property type="match status" value="2"/>
</dbReference>
<dbReference type="PIRSF" id="PIRSF006603">
    <property type="entry name" value="DinF"/>
    <property type="match status" value="1"/>
</dbReference>
<feature type="transmembrane region" description="Helical" evidence="7">
    <location>
        <begin position="307"/>
        <end position="327"/>
    </location>
</feature>
<keyword evidence="6 7" id="KW-0472">Membrane</keyword>
<evidence type="ECO:0000256" key="6">
    <source>
        <dbReference type="ARBA" id="ARBA00023136"/>
    </source>
</evidence>
<feature type="transmembrane region" description="Helical" evidence="7">
    <location>
        <begin position="228"/>
        <end position="253"/>
    </location>
</feature>
<feature type="transmembrane region" description="Helical" evidence="7">
    <location>
        <begin position="84"/>
        <end position="108"/>
    </location>
</feature>
<dbReference type="GO" id="GO:0042910">
    <property type="term" value="F:xenobiotic transmembrane transporter activity"/>
    <property type="evidence" value="ECO:0007669"/>
    <property type="project" value="InterPro"/>
</dbReference>
<dbReference type="InterPro" id="IPR002528">
    <property type="entry name" value="MATE_fam"/>
</dbReference>
<comment type="caution">
    <text evidence="8">The sequence shown here is derived from an EMBL/GenBank/DDBJ whole genome shotgun (WGS) entry which is preliminary data.</text>
</comment>
<dbReference type="PANTHER" id="PTHR43823">
    <property type="entry name" value="SPORULATION PROTEIN YKVU"/>
    <property type="match status" value="1"/>
</dbReference>
<sequence length="441" mass="46329">MQHTSERREFLRFVIPSMLAFALSGLYSITDGFFVGNALGDNALAAVNIAYPMTAFIQAAGTGIGMGGAILYSVNAADAHKRRAFCGGAGLLLLLCGALLTAVFLPCAPLLLRAFGASGDIYALGAEYMVWISCGALLQVLGTGLSPVIRNMGGAVCAMAAMIAGFASNIVLDWLFIWVLGFGMAGAAAATVCGQAVSFLVCLAYLLRRRLLREVLPAKGCLKHLPRVLAVGLSPFGLTFSPNIALILVNRFAANFSDFAVACYAAVSYISCVVLLLLQGVSDGSQPLISRKFGEGDMAGAKRMRNYSFAAAGVTAAVSIACLFPLRAHLAALFGASPAVAAEVAKILPPFLLGYLFAAFSRNVISYFYAMEKSLRASLLIYGEPAVLLLGLFVLPRWLDVWGVWLAVPLSQAVVALAAGVLLLWAKRKDAPPQQSSPAAA</sequence>
<feature type="transmembrane region" description="Helical" evidence="7">
    <location>
        <begin position="10"/>
        <end position="29"/>
    </location>
</feature>
<protein>
    <submittedName>
        <fullName evidence="8">Polysaccharide biosynthesis C-terminal domain-containing protein</fullName>
    </submittedName>
</protein>
<proteinExistence type="predicted"/>
<evidence type="ECO:0000256" key="3">
    <source>
        <dbReference type="ARBA" id="ARBA00022475"/>
    </source>
</evidence>
<reference evidence="8" key="2">
    <citation type="submission" date="2021-04" db="EMBL/GenBank/DDBJ databases">
        <authorList>
            <person name="Gilroy R."/>
        </authorList>
    </citation>
    <scope>NUCLEOTIDE SEQUENCE</scope>
    <source>
        <strain evidence="8">2189</strain>
    </source>
</reference>
<keyword evidence="4 7" id="KW-0812">Transmembrane</keyword>
<evidence type="ECO:0000256" key="2">
    <source>
        <dbReference type="ARBA" id="ARBA00022448"/>
    </source>
</evidence>
<keyword evidence="5 7" id="KW-1133">Transmembrane helix</keyword>
<feature type="transmembrane region" description="Helical" evidence="7">
    <location>
        <begin position="128"/>
        <end position="149"/>
    </location>
</feature>
<feature type="transmembrane region" description="Helical" evidence="7">
    <location>
        <begin position="347"/>
        <end position="365"/>
    </location>
</feature>